<protein>
    <submittedName>
        <fullName evidence="3">Tyrosine-protein phosphatase non-receptor type 9</fullName>
    </submittedName>
</protein>
<reference evidence="3 4" key="1">
    <citation type="journal article" date="2023" name="BMC Biol.">
        <title>The compact genome of the sponge Oopsacas minuta (Hexactinellida) is lacking key metazoan core genes.</title>
        <authorList>
            <person name="Santini S."/>
            <person name="Schenkelaars Q."/>
            <person name="Jourda C."/>
            <person name="Duchesne M."/>
            <person name="Belahbib H."/>
            <person name="Rocher C."/>
            <person name="Selva M."/>
            <person name="Riesgo A."/>
            <person name="Vervoort M."/>
            <person name="Leys S.P."/>
            <person name="Kodjabachian L."/>
            <person name="Le Bivic A."/>
            <person name="Borchiellini C."/>
            <person name="Claverie J.M."/>
            <person name="Renard E."/>
        </authorList>
    </citation>
    <scope>NUCLEOTIDE SEQUENCE [LARGE SCALE GENOMIC DNA]</scope>
    <source>
        <strain evidence="3">SPO-2</strain>
    </source>
</reference>
<evidence type="ECO:0000256" key="1">
    <source>
        <dbReference type="SAM" id="MobiDB-lite"/>
    </source>
</evidence>
<feature type="domain" description="CRAL-TRIO" evidence="2">
    <location>
        <begin position="220"/>
        <end position="365"/>
    </location>
</feature>
<dbReference type="GO" id="GO:1902936">
    <property type="term" value="F:phosphatidylinositol bisphosphate binding"/>
    <property type="evidence" value="ECO:0007669"/>
    <property type="project" value="TreeGrafter"/>
</dbReference>
<evidence type="ECO:0000313" key="3">
    <source>
        <dbReference type="EMBL" id="KAI6647296.1"/>
    </source>
</evidence>
<organism evidence="3 4">
    <name type="scientific">Oopsacas minuta</name>
    <dbReference type="NCBI Taxonomy" id="111878"/>
    <lineage>
        <taxon>Eukaryota</taxon>
        <taxon>Metazoa</taxon>
        <taxon>Porifera</taxon>
        <taxon>Hexactinellida</taxon>
        <taxon>Hexasterophora</taxon>
        <taxon>Lyssacinosida</taxon>
        <taxon>Leucopsacidae</taxon>
        <taxon>Oopsacas</taxon>
    </lineage>
</organism>
<evidence type="ECO:0000259" key="2">
    <source>
        <dbReference type="PROSITE" id="PS50191"/>
    </source>
</evidence>
<dbReference type="CDD" id="cd00170">
    <property type="entry name" value="SEC14"/>
    <property type="match status" value="1"/>
</dbReference>
<accession>A0AAV7JEW7</accession>
<feature type="compositionally biased region" description="Low complexity" evidence="1">
    <location>
        <begin position="77"/>
        <end position="87"/>
    </location>
</feature>
<sequence length="428" mass="47983">MSSELLQTTESTRITNNDIRLMASSDIMSSKDVLSSGSVKLQDSLEMESRAAETEQLMRSSSLTVSSELDRTIGSELSKTSKLTSSSPDCNIKSSGTSNGSSGGGAQRETFVASAYDEISPVGEFSATASPSHTEATTTPQLSEREMECLTTLMRLLATKKQPTNVETATKFLMARKFDLVRAWGLYESHLQRRRRYRLDSLDPHEQPLRGELAKRKFMFLGTRDKFGRAIALFQARNHFPKQSNPLTVMQALSLHLDHALYNTTTQRNGIILIYNMSGSGVKNLDYDLAKELLDFLQEAYPARLHRTYVLNAPFWFRAAVHVFSRVLKKKVIERLQLVNLSELQTVLPAQSLPEQLGGSLKFSYEDRLELCIAHWLTHPFSAIPPSLPNQSIQQEVNLYKNLQLTLLRIVSVVIPRGKQTPSTLLIN</sequence>
<gene>
    <name evidence="3" type="ORF">LOD99_12293</name>
</gene>
<feature type="region of interest" description="Disordered" evidence="1">
    <location>
        <begin position="54"/>
        <end position="107"/>
    </location>
</feature>
<dbReference type="InterPro" id="IPR036865">
    <property type="entry name" value="CRAL-TRIO_dom_sf"/>
</dbReference>
<dbReference type="InterPro" id="IPR001251">
    <property type="entry name" value="CRAL-TRIO_dom"/>
</dbReference>
<proteinExistence type="predicted"/>
<dbReference type="Proteomes" id="UP001165289">
    <property type="component" value="Unassembled WGS sequence"/>
</dbReference>
<dbReference type="Gene3D" id="3.40.525.10">
    <property type="entry name" value="CRAL-TRIO lipid binding domain"/>
    <property type="match status" value="1"/>
</dbReference>
<dbReference type="AlphaFoldDB" id="A0AAV7JEW7"/>
<keyword evidence="4" id="KW-1185">Reference proteome</keyword>
<evidence type="ECO:0000313" key="4">
    <source>
        <dbReference type="Proteomes" id="UP001165289"/>
    </source>
</evidence>
<feature type="compositionally biased region" description="Polar residues" evidence="1">
    <location>
        <begin position="57"/>
        <end position="67"/>
    </location>
</feature>
<dbReference type="PANTHER" id="PTHR10174">
    <property type="entry name" value="ALPHA-TOCOPHEROL TRANSFER PROTEIN-RELATED"/>
    <property type="match status" value="1"/>
</dbReference>
<dbReference type="SUPFAM" id="SSF52087">
    <property type="entry name" value="CRAL/TRIO domain"/>
    <property type="match status" value="1"/>
</dbReference>
<dbReference type="GO" id="GO:0016020">
    <property type="term" value="C:membrane"/>
    <property type="evidence" value="ECO:0007669"/>
    <property type="project" value="TreeGrafter"/>
</dbReference>
<dbReference type="SUPFAM" id="SSF46938">
    <property type="entry name" value="CRAL/TRIO N-terminal domain"/>
    <property type="match status" value="1"/>
</dbReference>
<dbReference type="PANTHER" id="PTHR10174:SF208">
    <property type="entry name" value="CRAL-TRIO DOMAIN-CONTAINING PROTEIN DDB_G0278031"/>
    <property type="match status" value="1"/>
</dbReference>
<comment type="caution">
    <text evidence="3">The sequence shown here is derived from an EMBL/GenBank/DDBJ whole genome shotgun (WGS) entry which is preliminary data.</text>
</comment>
<dbReference type="SMART" id="SM00516">
    <property type="entry name" value="SEC14"/>
    <property type="match status" value="1"/>
</dbReference>
<dbReference type="EMBL" id="JAKMXF010000343">
    <property type="protein sequence ID" value="KAI6647296.1"/>
    <property type="molecule type" value="Genomic_DNA"/>
</dbReference>
<dbReference type="PRINTS" id="PR00180">
    <property type="entry name" value="CRETINALDHBP"/>
</dbReference>
<dbReference type="PROSITE" id="PS50191">
    <property type="entry name" value="CRAL_TRIO"/>
    <property type="match status" value="1"/>
</dbReference>
<dbReference type="InterPro" id="IPR036273">
    <property type="entry name" value="CRAL/TRIO_N_dom_sf"/>
</dbReference>
<dbReference type="Pfam" id="PF00650">
    <property type="entry name" value="CRAL_TRIO"/>
    <property type="match status" value="1"/>
</dbReference>
<name>A0AAV7JEW7_9METZ</name>